<dbReference type="InterPro" id="IPR026040">
    <property type="entry name" value="HyI-like"/>
</dbReference>
<comment type="caution">
    <text evidence="6">The sequence shown here is derived from an EMBL/GenBank/DDBJ whole genome shotgun (WGS) entry which is preliminary data.</text>
</comment>
<evidence type="ECO:0000256" key="1">
    <source>
        <dbReference type="ARBA" id="ARBA00023235"/>
    </source>
</evidence>
<organism evidence="6 7">
    <name type="scientific">Rhodopirellula europaea 6C</name>
    <dbReference type="NCBI Taxonomy" id="1263867"/>
    <lineage>
        <taxon>Bacteria</taxon>
        <taxon>Pseudomonadati</taxon>
        <taxon>Planctomycetota</taxon>
        <taxon>Planctomycetia</taxon>
        <taxon>Pirellulales</taxon>
        <taxon>Pirellulaceae</taxon>
        <taxon>Rhodopirellula</taxon>
    </lineage>
</organism>
<dbReference type="PANTHER" id="PTHR43489">
    <property type="entry name" value="ISOMERASE"/>
    <property type="match status" value="1"/>
</dbReference>
<evidence type="ECO:0000313" key="7">
    <source>
        <dbReference type="Proteomes" id="UP000011529"/>
    </source>
</evidence>
<dbReference type="FunFam" id="3.20.20.150:FF:000052">
    <property type="entry name" value="Xylose isomerase domain protein TIM barrel"/>
    <property type="match status" value="1"/>
</dbReference>
<dbReference type="EMBL" id="ANMO01000236">
    <property type="protein sequence ID" value="EMB13958.1"/>
    <property type="molecule type" value="Genomic_DNA"/>
</dbReference>
<dbReference type="PATRIC" id="fig|1263867.3.peg.5712"/>
<keyword evidence="1 2" id="KW-0413">Isomerase</keyword>
<dbReference type="PIRSF" id="PIRSF006241">
    <property type="entry name" value="HyI"/>
    <property type="match status" value="1"/>
</dbReference>
<sequence>MPAQPQPPSETQPSETSPQKTLSEADGSSPIAGNQSNQTLRQSIMGWCFKPMPVMTLAAEAKKIGYVALEGVGAEHYPAIKEMGLEISLVGSHGFQKGPLDRANHKAVEESLRKGIDLAVKFGAPSVITFTGMRTAGITEEAAFQNCVECWKRVIPYAEQHNVQIVLEHLNSVDDSHPMKGHPGYWGDDIHRCVDLIRAVDSPVMKLLFDIYHVQIMHGDVIRHLRRYHEFVGHYHTAGNPGRGELDFNQEINYPPIIRAIRETGYTGYLAQEFIPTHPDSIASLSQAFTLCNT</sequence>
<name>M2AWM0_9BACT</name>
<dbReference type="Gene3D" id="3.20.20.150">
    <property type="entry name" value="Divalent-metal-dependent TIM barrel enzymes"/>
    <property type="match status" value="1"/>
</dbReference>
<evidence type="ECO:0000256" key="4">
    <source>
        <dbReference type="SAM" id="MobiDB-lite"/>
    </source>
</evidence>
<dbReference type="InterPro" id="IPR036237">
    <property type="entry name" value="Xyl_isomerase-like_sf"/>
</dbReference>
<comment type="similarity">
    <text evidence="2">Belongs to the hyi family.</text>
</comment>
<reference evidence="6" key="1">
    <citation type="submission" date="2012-11" db="EMBL/GenBank/DDBJ databases">
        <title>Permanent draft genomes of Rhodopirellula europaea strain SH398 and 6C.</title>
        <authorList>
            <person name="Richter M."/>
            <person name="Richter-Heitmann T."/>
            <person name="Frank C."/>
            <person name="Harder J."/>
            <person name="Glockner F.O."/>
        </authorList>
    </citation>
    <scope>NUCLEOTIDE SEQUENCE</scope>
    <source>
        <strain evidence="6">6C</strain>
    </source>
</reference>
<feature type="compositionally biased region" description="Pro residues" evidence="4">
    <location>
        <begin position="1"/>
        <end position="10"/>
    </location>
</feature>
<dbReference type="RefSeq" id="WP_008661247.1">
    <property type="nucleotide sequence ID" value="NZ_ANMO01000236.1"/>
</dbReference>
<dbReference type="SUPFAM" id="SSF51658">
    <property type="entry name" value="Xylose isomerase-like"/>
    <property type="match status" value="1"/>
</dbReference>
<protein>
    <submittedName>
        <fullName evidence="6">Xylose isomerase domain protein TIM barrel</fullName>
    </submittedName>
</protein>
<reference evidence="6" key="2">
    <citation type="journal article" date="2013" name="Mar. Genomics">
        <title>Expression of sulfatases in Rhodopirellula baltica and the diversity of sulfatases in the genus Rhodopirellula.</title>
        <authorList>
            <person name="Wegner C.E."/>
            <person name="Richter-Heitmann T."/>
            <person name="Klindworth A."/>
            <person name="Klockow C."/>
            <person name="Richter M."/>
            <person name="Achstetter T."/>
            <person name="Glockner F.O."/>
            <person name="Harder J."/>
        </authorList>
    </citation>
    <scope>NUCLEOTIDE SEQUENCE [LARGE SCALE GENOMIC DNA]</scope>
    <source>
        <strain evidence="6">6C</strain>
    </source>
</reference>
<feature type="region of interest" description="Disordered" evidence="4">
    <location>
        <begin position="1"/>
        <end position="35"/>
    </location>
</feature>
<dbReference type="PANTHER" id="PTHR43489:SF3">
    <property type="entry name" value="XYLOSE ISOMERASE DOMAIN PROTEIN TIM BARREL"/>
    <property type="match status" value="1"/>
</dbReference>
<dbReference type="AlphaFoldDB" id="M2AWM0"/>
<dbReference type="InterPro" id="IPR013022">
    <property type="entry name" value="Xyl_isomerase-like_TIM-brl"/>
</dbReference>
<dbReference type="Proteomes" id="UP000011529">
    <property type="component" value="Unassembled WGS sequence"/>
</dbReference>
<feature type="active site" description="Proton donor/acceptor" evidence="3">
    <location>
        <position position="273"/>
    </location>
</feature>
<evidence type="ECO:0000256" key="3">
    <source>
        <dbReference type="PIRSR" id="PIRSR006241-50"/>
    </source>
</evidence>
<evidence type="ECO:0000256" key="2">
    <source>
        <dbReference type="PIRNR" id="PIRNR006241"/>
    </source>
</evidence>
<dbReference type="GO" id="GO:0016853">
    <property type="term" value="F:isomerase activity"/>
    <property type="evidence" value="ECO:0007669"/>
    <property type="project" value="UniProtKB-KW"/>
</dbReference>
<evidence type="ECO:0000313" key="6">
    <source>
        <dbReference type="EMBL" id="EMB13958.1"/>
    </source>
</evidence>
<gene>
    <name evidence="6" type="ORF">RE6C_05335</name>
</gene>
<dbReference type="InterPro" id="IPR050417">
    <property type="entry name" value="Sugar_Epim/Isomerase"/>
</dbReference>
<proteinExistence type="inferred from homology"/>
<evidence type="ECO:0000259" key="5">
    <source>
        <dbReference type="Pfam" id="PF01261"/>
    </source>
</evidence>
<accession>M2AWM0</accession>
<keyword evidence="7" id="KW-1185">Reference proteome</keyword>
<feature type="active site" description="Proton donor/acceptor" evidence="3">
    <location>
        <position position="168"/>
    </location>
</feature>
<feature type="domain" description="Xylose isomerase-like TIM barrel" evidence="5">
    <location>
        <begin position="79"/>
        <end position="275"/>
    </location>
</feature>
<dbReference type="Pfam" id="PF01261">
    <property type="entry name" value="AP_endonuc_2"/>
    <property type="match status" value="1"/>
</dbReference>